<protein>
    <submittedName>
        <fullName evidence="1">Uncharacterized protein</fullName>
    </submittedName>
</protein>
<keyword evidence="2" id="KW-1185">Reference proteome</keyword>
<reference evidence="1" key="1">
    <citation type="submission" date="2020-08" db="EMBL/GenBank/DDBJ databases">
        <title>Multicomponent nature underlies the extraordinary mechanical properties of spider dragline silk.</title>
        <authorList>
            <person name="Kono N."/>
            <person name="Nakamura H."/>
            <person name="Mori M."/>
            <person name="Yoshida Y."/>
            <person name="Ohtoshi R."/>
            <person name="Malay A.D."/>
            <person name="Moran D.A.P."/>
            <person name="Tomita M."/>
            <person name="Numata K."/>
            <person name="Arakawa K."/>
        </authorList>
    </citation>
    <scope>NUCLEOTIDE SEQUENCE</scope>
</reference>
<organism evidence="1 2">
    <name type="scientific">Trichonephila clavipes</name>
    <name type="common">Golden silk orbweaver</name>
    <name type="synonym">Nephila clavipes</name>
    <dbReference type="NCBI Taxonomy" id="2585209"/>
    <lineage>
        <taxon>Eukaryota</taxon>
        <taxon>Metazoa</taxon>
        <taxon>Ecdysozoa</taxon>
        <taxon>Arthropoda</taxon>
        <taxon>Chelicerata</taxon>
        <taxon>Arachnida</taxon>
        <taxon>Araneae</taxon>
        <taxon>Araneomorphae</taxon>
        <taxon>Entelegynae</taxon>
        <taxon>Araneoidea</taxon>
        <taxon>Nephilidae</taxon>
        <taxon>Trichonephila</taxon>
    </lineage>
</organism>
<gene>
    <name evidence="1" type="ORF">TNCV_1088431</name>
</gene>
<dbReference type="Proteomes" id="UP000887159">
    <property type="component" value="Unassembled WGS sequence"/>
</dbReference>
<dbReference type="EMBL" id="BMAU01021343">
    <property type="protein sequence ID" value="GFY17067.1"/>
    <property type="molecule type" value="Genomic_DNA"/>
</dbReference>
<comment type="caution">
    <text evidence="1">The sequence shown here is derived from an EMBL/GenBank/DDBJ whole genome shotgun (WGS) entry which is preliminary data.</text>
</comment>
<name>A0A8X6SX40_TRICX</name>
<accession>A0A8X6SX40</accession>
<dbReference type="AlphaFoldDB" id="A0A8X6SX40"/>
<evidence type="ECO:0000313" key="2">
    <source>
        <dbReference type="Proteomes" id="UP000887159"/>
    </source>
</evidence>
<evidence type="ECO:0000313" key="1">
    <source>
        <dbReference type="EMBL" id="GFY17067.1"/>
    </source>
</evidence>
<sequence>MAADTSQDVGRNGLGHIAIQTSRVNFKTRHMPLSSSVSTAKSTKSSFISATACPKQSSRFLLYHSCKGACFLEKLTPCLTRVAISEM</sequence>
<proteinExistence type="predicted"/>